<protein>
    <submittedName>
        <fullName evidence="4">Glycosyltransferase family 4 protein</fullName>
    </submittedName>
</protein>
<dbReference type="Proteomes" id="UP000323856">
    <property type="component" value="Unassembled WGS sequence"/>
</dbReference>
<dbReference type="InterPro" id="IPR028098">
    <property type="entry name" value="Glyco_trans_4-like_N"/>
</dbReference>
<sequence>MGGSQINAIELAASIRGLGHDVVIYAPDGELSQKIADLGLSWVQSPSGTKLSIAWIRGLRRLARAYDPDIVHTYEWATSIGAAYAFRSIGRATQVMTVLSMDVPRFLPTHLHLTVGTRQLAETLGGRGRVAVIEPPIDTESNRASDVDAARRRIRASGGDFVISMVCRMTNELDKANGVIDAIKVAGDLAKDFQVRLMVAGDGGELARITRHADAVNQRLGHDVVEVLGSVLDPGDIYEGSDVVLGMGSSVLRGMAYGKPVVVQGANGYWELLTPSTLETFLRVGFYGNGGSGAAALQPFLVNLMENPEKRDRLGTWSREVVVSRFGLTAAAGSLETVYRVAKAETYRKPIMVLSLCRSMVGLTKFRISTGIKQRSVA</sequence>
<dbReference type="OrthoDB" id="3861448at2"/>
<evidence type="ECO:0000313" key="5">
    <source>
        <dbReference type="Proteomes" id="UP000323856"/>
    </source>
</evidence>
<keyword evidence="1" id="KW-0328">Glycosyltransferase</keyword>
<evidence type="ECO:0000256" key="1">
    <source>
        <dbReference type="ARBA" id="ARBA00022676"/>
    </source>
</evidence>
<dbReference type="Pfam" id="PF13692">
    <property type="entry name" value="Glyco_trans_1_4"/>
    <property type="match status" value="1"/>
</dbReference>
<dbReference type="Gene3D" id="3.40.50.2000">
    <property type="entry name" value="Glycogen Phosphorylase B"/>
    <property type="match status" value="2"/>
</dbReference>
<evidence type="ECO:0000256" key="2">
    <source>
        <dbReference type="ARBA" id="ARBA00022679"/>
    </source>
</evidence>
<keyword evidence="2 4" id="KW-0808">Transferase</keyword>
<dbReference type="PANTHER" id="PTHR12526">
    <property type="entry name" value="GLYCOSYLTRANSFERASE"/>
    <property type="match status" value="1"/>
</dbReference>
<reference evidence="4 5" key="1">
    <citation type="submission" date="2019-07" db="EMBL/GenBank/DDBJ databases">
        <title>Analysis of the biochemical properties, biological activity and biotechnological potential of siderophores and biosurfactants produced by Antarctic psychrotolerant bacteria.</title>
        <authorList>
            <person name="Styczynski M."/>
            <person name="Krucon T."/>
            <person name="Decewicz P."/>
            <person name="Dziewit L."/>
        </authorList>
    </citation>
    <scope>NUCLEOTIDE SEQUENCE [LARGE SCALE GENOMIC DNA]</scope>
    <source>
        <strain evidence="4 5">ANT_H27</strain>
    </source>
</reference>
<proteinExistence type="predicted"/>
<gene>
    <name evidence="4" type="ORF">FQ154_07440</name>
</gene>
<accession>A0A5B0EES6</accession>
<dbReference type="SUPFAM" id="SSF53756">
    <property type="entry name" value="UDP-Glycosyltransferase/glycogen phosphorylase"/>
    <property type="match status" value="1"/>
</dbReference>
<feature type="domain" description="Glycosyltransferase subfamily 4-like N-terminal" evidence="3">
    <location>
        <begin position="1"/>
        <end position="99"/>
    </location>
</feature>
<comment type="caution">
    <text evidence="4">The sequence shown here is derived from an EMBL/GenBank/DDBJ whole genome shotgun (WGS) entry which is preliminary data.</text>
</comment>
<evidence type="ECO:0000313" key="4">
    <source>
        <dbReference type="EMBL" id="KAA0977547.1"/>
    </source>
</evidence>
<dbReference type="GO" id="GO:0016757">
    <property type="term" value="F:glycosyltransferase activity"/>
    <property type="evidence" value="ECO:0007669"/>
    <property type="project" value="UniProtKB-KW"/>
</dbReference>
<dbReference type="Pfam" id="PF13439">
    <property type="entry name" value="Glyco_transf_4"/>
    <property type="match status" value="1"/>
</dbReference>
<name>A0A5B0EES6_9MICC</name>
<dbReference type="EMBL" id="VOBL01000006">
    <property type="protein sequence ID" value="KAA0977547.1"/>
    <property type="molecule type" value="Genomic_DNA"/>
</dbReference>
<organism evidence="4 5">
    <name type="scientific">Paeniglutamicibacter gangotriensis</name>
    <dbReference type="NCBI Taxonomy" id="254787"/>
    <lineage>
        <taxon>Bacteria</taxon>
        <taxon>Bacillati</taxon>
        <taxon>Actinomycetota</taxon>
        <taxon>Actinomycetes</taxon>
        <taxon>Micrococcales</taxon>
        <taxon>Micrococcaceae</taxon>
        <taxon>Paeniglutamicibacter</taxon>
    </lineage>
</organism>
<dbReference type="AlphaFoldDB" id="A0A5B0EES6"/>
<evidence type="ECO:0000259" key="3">
    <source>
        <dbReference type="Pfam" id="PF13439"/>
    </source>
</evidence>
<dbReference type="CDD" id="cd03801">
    <property type="entry name" value="GT4_PimA-like"/>
    <property type="match status" value="1"/>
</dbReference>
<dbReference type="RefSeq" id="WP_149619224.1">
    <property type="nucleotide sequence ID" value="NZ_VOBL01000006.1"/>
</dbReference>